<dbReference type="RefSeq" id="WP_021248448.1">
    <property type="nucleotide sequence ID" value="NZ_ATJV01000044.1"/>
</dbReference>
<dbReference type="PATRIC" id="fig|1348657.5.peg.1006"/>
<accession>T0B160</accession>
<dbReference type="PANTHER" id="PTHR33931">
    <property type="entry name" value="HOLIN-LIKE PROTEIN CIDA-RELATED"/>
    <property type="match status" value="1"/>
</dbReference>
<dbReference type="EMBL" id="ATJV01000044">
    <property type="protein sequence ID" value="EPZ16513.1"/>
    <property type="molecule type" value="Genomic_DNA"/>
</dbReference>
<dbReference type="OrthoDB" id="385012at2"/>
<keyword evidence="5 6" id="KW-0472">Membrane</keyword>
<protein>
    <recommendedName>
        <fullName evidence="9">Murein hydrolase transporter LrgA</fullName>
    </recommendedName>
</protein>
<dbReference type="Pfam" id="PF03788">
    <property type="entry name" value="LrgA"/>
    <property type="match status" value="1"/>
</dbReference>
<reference evidence="7 8" key="1">
    <citation type="submission" date="2013-06" db="EMBL/GenBank/DDBJ databases">
        <title>Draft genome sequence of Thauera terpenica.</title>
        <authorList>
            <person name="Liu B."/>
            <person name="Frostegard A.H."/>
            <person name="Shapleigh J.P."/>
        </authorList>
    </citation>
    <scope>NUCLEOTIDE SEQUENCE [LARGE SCALE GENOMIC DNA]</scope>
    <source>
        <strain evidence="7 8">58Eu</strain>
    </source>
</reference>
<evidence type="ECO:0000256" key="1">
    <source>
        <dbReference type="ARBA" id="ARBA00004651"/>
    </source>
</evidence>
<comment type="caution">
    <text evidence="7">The sequence shown here is derived from an EMBL/GenBank/DDBJ whole genome shotgun (WGS) entry which is preliminary data.</text>
</comment>
<evidence type="ECO:0000256" key="6">
    <source>
        <dbReference type="SAM" id="Phobius"/>
    </source>
</evidence>
<dbReference type="GO" id="GO:0005886">
    <property type="term" value="C:plasma membrane"/>
    <property type="evidence" value="ECO:0007669"/>
    <property type="project" value="UniProtKB-SubCell"/>
</dbReference>
<evidence type="ECO:0000256" key="4">
    <source>
        <dbReference type="ARBA" id="ARBA00022989"/>
    </source>
</evidence>
<dbReference type="STRING" id="1348657.M622_12325"/>
<keyword evidence="4 6" id="KW-1133">Transmembrane helix</keyword>
<comment type="subcellular location">
    <subcellularLocation>
        <location evidence="1">Cell membrane</location>
        <topology evidence="1">Multi-pass membrane protein</topology>
    </subcellularLocation>
</comment>
<gene>
    <name evidence="7" type="ORF">M622_12325</name>
</gene>
<evidence type="ECO:0008006" key="9">
    <source>
        <dbReference type="Google" id="ProtNLM"/>
    </source>
</evidence>
<feature type="transmembrane region" description="Helical" evidence="6">
    <location>
        <begin position="29"/>
        <end position="45"/>
    </location>
</feature>
<organism evidence="7 8">
    <name type="scientific">Thauera terpenica 58Eu</name>
    <dbReference type="NCBI Taxonomy" id="1348657"/>
    <lineage>
        <taxon>Bacteria</taxon>
        <taxon>Pseudomonadati</taxon>
        <taxon>Pseudomonadota</taxon>
        <taxon>Betaproteobacteria</taxon>
        <taxon>Rhodocyclales</taxon>
        <taxon>Zoogloeaceae</taxon>
        <taxon>Thauera</taxon>
    </lineage>
</organism>
<proteinExistence type="predicted"/>
<evidence type="ECO:0000256" key="5">
    <source>
        <dbReference type="ARBA" id="ARBA00023136"/>
    </source>
</evidence>
<dbReference type="AlphaFoldDB" id="T0B160"/>
<name>T0B160_9RHOO</name>
<dbReference type="InterPro" id="IPR005538">
    <property type="entry name" value="LrgA/CidA"/>
</dbReference>
<feature type="transmembrane region" description="Helical" evidence="6">
    <location>
        <begin position="83"/>
        <end position="105"/>
    </location>
</feature>
<evidence type="ECO:0000256" key="2">
    <source>
        <dbReference type="ARBA" id="ARBA00022475"/>
    </source>
</evidence>
<keyword evidence="2" id="KW-1003">Cell membrane</keyword>
<sequence length="120" mass="12479">MISAITLLLAFQLAGEVIARGLGLQIPGPVIGMALLFGTLLLRGGPGDELRQTAGTLLQHLSLLFIPAGTGIVMYGELIAAEWLPLTAALLGSTFLAISVTMLVLKALSKRTKGEQGTQP</sequence>
<evidence type="ECO:0000313" key="7">
    <source>
        <dbReference type="EMBL" id="EPZ16513.1"/>
    </source>
</evidence>
<dbReference type="eggNOG" id="COG1380">
    <property type="taxonomic scope" value="Bacteria"/>
</dbReference>
<keyword evidence="8" id="KW-1185">Reference proteome</keyword>
<dbReference type="PANTHER" id="PTHR33931:SF2">
    <property type="entry name" value="HOLIN-LIKE PROTEIN CIDA"/>
    <property type="match status" value="1"/>
</dbReference>
<evidence type="ECO:0000313" key="8">
    <source>
        <dbReference type="Proteomes" id="UP000015455"/>
    </source>
</evidence>
<keyword evidence="3 6" id="KW-0812">Transmembrane</keyword>
<feature type="transmembrane region" description="Helical" evidence="6">
    <location>
        <begin position="57"/>
        <end position="77"/>
    </location>
</feature>
<dbReference type="Proteomes" id="UP000015455">
    <property type="component" value="Unassembled WGS sequence"/>
</dbReference>
<evidence type="ECO:0000256" key="3">
    <source>
        <dbReference type="ARBA" id="ARBA00022692"/>
    </source>
</evidence>